<dbReference type="Gene3D" id="3.20.20.370">
    <property type="entry name" value="Glycoside hydrolase/deacetylase"/>
    <property type="match status" value="1"/>
</dbReference>
<dbReference type="SUPFAM" id="SSF88713">
    <property type="entry name" value="Glycoside hydrolase/deacetylase"/>
    <property type="match status" value="1"/>
</dbReference>
<evidence type="ECO:0000313" key="4">
    <source>
        <dbReference type="Proteomes" id="UP000325211"/>
    </source>
</evidence>
<dbReference type="GO" id="GO:0016810">
    <property type="term" value="F:hydrolase activity, acting on carbon-nitrogen (but not peptide) bonds"/>
    <property type="evidence" value="ECO:0007669"/>
    <property type="project" value="InterPro"/>
</dbReference>
<feature type="compositionally biased region" description="Low complexity" evidence="1">
    <location>
        <begin position="44"/>
        <end position="68"/>
    </location>
</feature>
<dbReference type="GO" id="GO:0005975">
    <property type="term" value="P:carbohydrate metabolic process"/>
    <property type="evidence" value="ECO:0007669"/>
    <property type="project" value="InterPro"/>
</dbReference>
<feature type="domain" description="NodB homology" evidence="2">
    <location>
        <begin position="118"/>
        <end position="296"/>
    </location>
</feature>
<dbReference type="InterPro" id="IPR050248">
    <property type="entry name" value="Polysacc_deacetylase_ArnD"/>
</dbReference>
<dbReference type="AlphaFoldDB" id="A0A5P2DHR0"/>
<name>A0A5P2DHR0_STRVZ</name>
<feature type="compositionally biased region" description="Basic and acidic residues" evidence="1">
    <location>
        <begin position="29"/>
        <end position="38"/>
    </location>
</feature>
<evidence type="ECO:0000256" key="1">
    <source>
        <dbReference type="SAM" id="MobiDB-lite"/>
    </source>
</evidence>
<feature type="region of interest" description="Disordered" evidence="1">
    <location>
        <begin position="29"/>
        <end position="101"/>
    </location>
</feature>
<evidence type="ECO:0000313" key="3">
    <source>
        <dbReference type="EMBL" id="QES52529.1"/>
    </source>
</evidence>
<dbReference type="EMBL" id="CP029190">
    <property type="protein sequence ID" value="QES52529.1"/>
    <property type="molecule type" value="Genomic_DNA"/>
</dbReference>
<evidence type="ECO:0000259" key="2">
    <source>
        <dbReference type="PROSITE" id="PS51677"/>
    </source>
</evidence>
<proteinExistence type="predicted"/>
<reference evidence="3 4" key="1">
    <citation type="submission" date="2018-05" db="EMBL/GenBank/DDBJ databases">
        <title>Streptomyces venezuelae.</title>
        <authorList>
            <person name="Kim W."/>
            <person name="Lee N."/>
            <person name="Cho B.-K."/>
        </authorList>
    </citation>
    <scope>NUCLEOTIDE SEQUENCE [LARGE SCALE GENOMIC DNA]</scope>
    <source>
        <strain evidence="3 4">ATCC 21782</strain>
    </source>
</reference>
<sequence length="302" mass="32265">MTAGLLAAGALALSLAGCGESVEPIERLGRKATGEVRDGGANGGPTAPSASGSASASASAPTKPSPSGAAGGTESHRRWGLSRPVELAPKPDRKAELPKAAPGRVPVVDRIPVPAGEKTVFLTFDDGAERDPEFLKMAADLRLPISMFLTDSVASAGYDHFAKLRDLGNGSVINNHTLSHLNLRTLSYEAQKAQICGQQDRLAARFGTRPRLFRPPYGNYNDNTLRAAKDCGTEALVLWRASMQIRNLQYAEGSALKPGDIILAHFRGPSELKGSTETEMTTRMLQKIQEQGFRIGRLEDYL</sequence>
<accession>A0A5P2DHR0</accession>
<dbReference type="CDD" id="cd10917">
    <property type="entry name" value="CE4_NodB_like_6s_7s"/>
    <property type="match status" value="1"/>
</dbReference>
<dbReference type="PANTHER" id="PTHR10587:SF134">
    <property type="entry name" value="SECRETED PROTEIN"/>
    <property type="match status" value="1"/>
</dbReference>
<organism evidence="3 4">
    <name type="scientific">Streptomyces venezuelae</name>
    <dbReference type="NCBI Taxonomy" id="54571"/>
    <lineage>
        <taxon>Bacteria</taxon>
        <taxon>Bacillati</taxon>
        <taxon>Actinomycetota</taxon>
        <taxon>Actinomycetes</taxon>
        <taxon>Kitasatosporales</taxon>
        <taxon>Streptomycetaceae</taxon>
        <taxon>Streptomyces</taxon>
    </lineage>
</organism>
<dbReference type="Pfam" id="PF01522">
    <property type="entry name" value="Polysacc_deac_1"/>
    <property type="match status" value="1"/>
</dbReference>
<dbReference type="Proteomes" id="UP000325211">
    <property type="component" value="Chromosome"/>
</dbReference>
<gene>
    <name evidence="3" type="ORF">DEJ50_19675</name>
</gene>
<dbReference type="InterPro" id="IPR011330">
    <property type="entry name" value="Glyco_hydro/deAcase_b/a-brl"/>
</dbReference>
<dbReference type="InterPro" id="IPR002509">
    <property type="entry name" value="NODB_dom"/>
</dbReference>
<dbReference type="PROSITE" id="PS51677">
    <property type="entry name" value="NODB"/>
    <property type="match status" value="1"/>
</dbReference>
<dbReference type="OrthoDB" id="3373088at2"/>
<dbReference type="PANTHER" id="PTHR10587">
    <property type="entry name" value="GLYCOSYL TRANSFERASE-RELATED"/>
    <property type="match status" value="1"/>
</dbReference>
<protein>
    <submittedName>
        <fullName evidence="3">Polysaccharide deacetylase</fullName>
    </submittedName>
</protein>